<dbReference type="Proteomes" id="UP000887581">
    <property type="component" value="Unplaced"/>
</dbReference>
<name>A0A915PV39_9BILA</name>
<dbReference type="WBParaSite" id="sdigi.contig28.g2161.t1">
    <property type="protein sequence ID" value="sdigi.contig28.g2161.t1"/>
    <property type="gene ID" value="sdigi.contig28.g2161"/>
</dbReference>
<organism evidence="1 2">
    <name type="scientific">Setaria digitata</name>
    <dbReference type="NCBI Taxonomy" id="48799"/>
    <lineage>
        <taxon>Eukaryota</taxon>
        <taxon>Metazoa</taxon>
        <taxon>Ecdysozoa</taxon>
        <taxon>Nematoda</taxon>
        <taxon>Chromadorea</taxon>
        <taxon>Rhabditida</taxon>
        <taxon>Spirurina</taxon>
        <taxon>Spiruromorpha</taxon>
        <taxon>Filarioidea</taxon>
        <taxon>Setariidae</taxon>
        <taxon>Setaria</taxon>
    </lineage>
</organism>
<reference evidence="2" key="1">
    <citation type="submission" date="2022-11" db="UniProtKB">
        <authorList>
            <consortium name="WormBaseParasite"/>
        </authorList>
    </citation>
    <scope>IDENTIFICATION</scope>
</reference>
<protein>
    <submittedName>
        <fullName evidence="2">Uncharacterized protein</fullName>
    </submittedName>
</protein>
<accession>A0A915PV39</accession>
<evidence type="ECO:0000313" key="1">
    <source>
        <dbReference type="Proteomes" id="UP000887581"/>
    </source>
</evidence>
<proteinExistence type="predicted"/>
<dbReference type="AlphaFoldDB" id="A0A915PV39"/>
<sequence>MSVSDEITSFTAIVNHPMEPDPSGGRIHFHRIGDSNYFGRGILQLCLEISPVLSEEKFMPEAIIFLEGKECWQETNRWRFDEFRSYFSRDWHVICCHKVGKTTHFIRIRRNGGIRNIPLERTIPMFPCSHVAPSPQLLAPPGTALLLQFLSVSDRILIPSSSKVAQHHDAQRAFKMVLYSTYLVPPVDKLCTNPEDVEFRTVKQITCPLDDQCIKITVRQKG</sequence>
<evidence type="ECO:0000313" key="2">
    <source>
        <dbReference type="WBParaSite" id="sdigi.contig28.g2161.t1"/>
    </source>
</evidence>
<keyword evidence="1" id="KW-1185">Reference proteome</keyword>